<evidence type="ECO:0000256" key="3">
    <source>
        <dbReference type="ARBA" id="ARBA00022525"/>
    </source>
</evidence>
<reference evidence="12" key="1">
    <citation type="submission" date="2020-07" db="EMBL/GenBank/DDBJ databases">
        <title>Clarias magur genome sequencing, assembly and annotation.</title>
        <authorList>
            <person name="Kushwaha B."/>
            <person name="Kumar R."/>
            <person name="Das P."/>
            <person name="Joshi C.G."/>
            <person name="Kumar D."/>
            <person name="Nagpure N.S."/>
            <person name="Pandey M."/>
            <person name="Agarwal S."/>
            <person name="Srivastava S."/>
            <person name="Singh M."/>
            <person name="Sahoo L."/>
            <person name="Jayasankar P."/>
            <person name="Meher P.K."/>
            <person name="Koringa P.G."/>
            <person name="Iquebal M.A."/>
            <person name="Das S.P."/>
            <person name="Bit A."/>
            <person name="Patnaik S."/>
            <person name="Patel N."/>
            <person name="Shah T.M."/>
            <person name="Hinsu A."/>
            <person name="Jena J.K."/>
        </authorList>
    </citation>
    <scope>NUCLEOTIDE SEQUENCE</scope>
    <source>
        <strain evidence="12">CIFAMagur01</strain>
        <tissue evidence="12">Testis</tissue>
    </source>
</reference>
<evidence type="ECO:0000256" key="10">
    <source>
        <dbReference type="ARBA" id="ARBA00047597"/>
    </source>
</evidence>
<evidence type="ECO:0000313" key="13">
    <source>
        <dbReference type="Proteomes" id="UP000727407"/>
    </source>
</evidence>
<keyword evidence="9" id="KW-0843">Virulence</keyword>
<dbReference type="PROSITE" id="PS01291">
    <property type="entry name" value="ART"/>
    <property type="match status" value="1"/>
</dbReference>
<sequence length="374" mass="43306">CYDEDSRKGFHHRHHFFSCLLCRDFQTMKEAVKFPTIVRNAGITVIIISVACYAKNPYWTSDPALKLDTAPDSVDDQFTGCEENASKLIKLKYLQKELGIIQRFEKLWEKYNDIADEYVRIIKVYTDPMKLYEEFNIASSLTMKKTMKVSIFAIIISFACYTESTYGTSDTVFKLDMAPDSADDQFIGCEDQMYDLIARRILPNELNSDENFEYLWDYYKGVNDYFKRVIKVYTTEAIHSQFNNAVSSGRKSYISNFNYKAIHFLLTRAVQIYQVKKCANVFRRTKVNFDTNVLGHEMRFGRFASTSLKNDMTDFGSTSCFKIKTCFGAKIAHISVTPEEEEVLIPPFEKFKIAKIEKNRSDCNVVYTLQSTGK</sequence>
<proteinExistence type="inferred from homology"/>
<dbReference type="PROSITE" id="PS51996">
    <property type="entry name" value="TR_MART"/>
    <property type="match status" value="1"/>
</dbReference>
<evidence type="ECO:0000256" key="6">
    <source>
        <dbReference type="ARBA" id="ARBA00022679"/>
    </source>
</evidence>
<keyword evidence="5 11" id="KW-0328">Glycosyltransferase</keyword>
<dbReference type="GO" id="GO:0016779">
    <property type="term" value="F:nucleotidyltransferase activity"/>
    <property type="evidence" value="ECO:0007669"/>
    <property type="project" value="UniProtKB-KW"/>
</dbReference>
<dbReference type="Proteomes" id="UP000727407">
    <property type="component" value="Unassembled WGS sequence"/>
</dbReference>
<keyword evidence="3" id="KW-0964">Secreted</keyword>
<feature type="non-terminal residue" evidence="12">
    <location>
        <position position="1"/>
    </location>
</feature>
<evidence type="ECO:0000313" key="12">
    <source>
        <dbReference type="EMBL" id="KAF5892825.1"/>
    </source>
</evidence>
<dbReference type="Pfam" id="PF01129">
    <property type="entry name" value="ART"/>
    <property type="match status" value="1"/>
</dbReference>
<comment type="caution">
    <text evidence="12">The sequence shown here is derived from an EMBL/GenBank/DDBJ whole genome shotgun (WGS) entry which is preliminary data.</text>
</comment>
<keyword evidence="13" id="KW-1185">Reference proteome</keyword>
<dbReference type="GO" id="GO:0106274">
    <property type="term" value="F:NAD+-protein-arginine ADP-ribosyltransferase activity"/>
    <property type="evidence" value="ECO:0007669"/>
    <property type="project" value="UniProtKB-EC"/>
</dbReference>
<dbReference type="OrthoDB" id="423533at2759"/>
<keyword evidence="11" id="KW-0520">NAD</keyword>
<evidence type="ECO:0000256" key="5">
    <source>
        <dbReference type="ARBA" id="ARBA00022676"/>
    </source>
</evidence>
<dbReference type="GO" id="GO:0003950">
    <property type="term" value="F:NAD+ poly-ADP-ribosyltransferase activity"/>
    <property type="evidence" value="ECO:0007669"/>
    <property type="project" value="TreeGrafter"/>
</dbReference>
<name>A0A8J4TCJ9_CLAMG</name>
<comment type="subcellular location">
    <subcellularLocation>
        <location evidence="1">Secreted</location>
    </subcellularLocation>
</comment>
<keyword evidence="8 11" id="KW-0521">NADP</keyword>
<dbReference type="InterPro" id="IPR050999">
    <property type="entry name" value="ADP-ribosyltransferase_ARG"/>
</dbReference>
<keyword evidence="7" id="KW-0548">Nucleotidyltransferase</keyword>
<keyword evidence="4" id="KW-0800">Toxin</keyword>
<organism evidence="12 13">
    <name type="scientific">Clarias magur</name>
    <name type="common">Asian catfish</name>
    <name type="synonym">Macropteronotus magur</name>
    <dbReference type="NCBI Taxonomy" id="1594786"/>
    <lineage>
        <taxon>Eukaryota</taxon>
        <taxon>Metazoa</taxon>
        <taxon>Chordata</taxon>
        <taxon>Craniata</taxon>
        <taxon>Vertebrata</taxon>
        <taxon>Euteleostomi</taxon>
        <taxon>Actinopterygii</taxon>
        <taxon>Neopterygii</taxon>
        <taxon>Teleostei</taxon>
        <taxon>Ostariophysi</taxon>
        <taxon>Siluriformes</taxon>
        <taxon>Clariidae</taxon>
        <taxon>Clarias</taxon>
    </lineage>
</organism>
<dbReference type="PRINTS" id="PR00970">
    <property type="entry name" value="RIBTRNSFRASE"/>
</dbReference>
<dbReference type="SUPFAM" id="SSF56399">
    <property type="entry name" value="ADP-ribosylation"/>
    <property type="match status" value="2"/>
</dbReference>
<comment type="similarity">
    <text evidence="2 11">Belongs to the Arg-specific ADP-ribosyltransferase family.</text>
</comment>
<dbReference type="EC" id="2.4.2.31" evidence="11"/>
<evidence type="ECO:0000256" key="1">
    <source>
        <dbReference type="ARBA" id="ARBA00004613"/>
    </source>
</evidence>
<keyword evidence="6 11" id="KW-0808">Transferase</keyword>
<evidence type="ECO:0000256" key="9">
    <source>
        <dbReference type="ARBA" id="ARBA00023026"/>
    </source>
</evidence>
<evidence type="ECO:0000256" key="4">
    <source>
        <dbReference type="ARBA" id="ARBA00022656"/>
    </source>
</evidence>
<accession>A0A8J4TCJ9</accession>
<gene>
    <name evidence="12" type="ORF">DAT39_017467</name>
</gene>
<evidence type="ECO:0000256" key="2">
    <source>
        <dbReference type="ARBA" id="ARBA00009558"/>
    </source>
</evidence>
<dbReference type="EMBL" id="QNUK01000473">
    <property type="protein sequence ID" value="KAF5892825.1"/>
    <property type="molecule type" value="Genomic_DNA"/>
</dbReference>
<dbReference type="Gene3D" id="3.90.176.10">
    <property type="entry name" value="Toxin ADP-ribosyltransferase, Chain A, domain 1"/>
    <property type="match status" value="2"/>
</dbReference>
<evidence type="ECO:0000256" key="8">
    <source>
        <dbReference type="ARBA" id="ARBA00022857"/>
    </source>
</evidence>
<evidence type="ECO:0000256" key="7">
    <source>
        <dbReference type="ARBA" id="ARBA00022695"/>
    </source>
</evidence>
<comment type="catalytic activity">
    <reaction evidence="10 11">
        <text>L-arginyl-[protein] + NAD(+) = N(omega)-(ADP-D-ribosyl)-L-arginyl-[protein] + nicotinamide + H(+)</text>
        <dbReference type="Rhea" id="RHEA:19149"/>
        <dbReference type="Rhea" id="RHEA-COMP:10532"/>
        <dbReference type="Rhea" id="RHEA-COMP:15087"/>
        <dbReference type="ChEBI" id="CHEBI:15378"/>
        <dbReference type="ChEBI" id="CHEBI:17154"/>
        <dbReference type="ChEBI" id="CHEBI:29965"/>
        <dbReference type="ChEBI" id="CHEBI:57540"/>
        <dbReference type="ChEBI" id="CHEBI:142554"/>
        <dbReference type="EC" id="2.4.2.31"/>
    </reaction>
</comment>
<dbReference type="PANTHER" id="PTHR10339">
    <property type="entry name" value="ADP-RIBOSYLTRANSFERASE"/>
    <property type="match status" value="1"/>
</dbReference>
<feature type="non-terminal residue" evidence="12">
    <location>
        <position position="374"/>
    </location>
</feature>
<protein>
    <recommendedName>
        <fullName evidence="11">NAD(P)(+)--arginine ADP-ribosyltransferase</fullName>
        <ecNumber evidence="11">2.4.2.31</ecNumber>
    </recommendedName>
    <alternativeName>
        <fullName evidence="11">Mono(ADP-ribosyl)transferase</fullName>
    </alternativeName>
</protein>
<evidence type="ECO:0000256" key="11">
    <source>
        <dbReference type="RuleBase" id="RU361228"/>
    </source>
</evidence>
<dbReference type="AlphaFoldDB" id="A0A8J4TCJ9"/>
<dbReference type="InterPro" id="IPR000768">
    <property type="entry name" value="ART"/>
</dbReference>
<dbReference type="PANTHER" id="PTHR10339:SF25">
    <property type="entry name" value="SECRETED EXOENZYME S"/>
    <property type="match status" value="1"/>
</dbReference>